<evidence type="ECO:0000313" key="4">
    <source>
        <dbReference type="Proteomes" id="UP000199427"/>
    </source>
</evidence>
<evidence type="ECO:0000256" key="1">
    <source>
        <dbReference type="SAM" id="Phobius"/>
    </source>
</evidence>
<name>A0A1H8ZZB5_9BACI</name>
<organism evidence="3 4">
    <name type="scientific">Piscibacillus halophilus</name>
    <dbReference type="NCBI Taxonomy" id="571933"/>
    <lineage>
        <taxon>Bacteria</taxon>
        <taxon>Bacillati</taxon>
        <taxon>Bacillota</taxon>
        <taxon>Bacilli</taxon>
        <taxon>Bacillales</taxon>
        <taxon>Bacillaceae</taxon>
        <taxon>Piscibacillus</taxon>
    </lineage>
</organism>
<dbReference type="GO" id="GO:0004175">
    <property type="term" value="F:endopeptidase activity"/>
    <property type="evidence" value="ECO:0007669"/>
    <property type="project" value="UniProtKB-ARBA"/>
</dbReference>
<keyword evidence="1" id="KW-0472">Membrane</keyword>
<feature type="transmembrane region" description="Helical" evidence="1">
    <location>
        <begin position="144"/>
        <end position="161"/>
    </location>
</feature>
<dbReference type="GO" id="GO:0080120">
    <property type="term" value="P:CAAX-box protein maturation"/>
    <property type="evidence" value="ECO:0007669"/>
    <property type="project" value="UniProtKB-ARBA"/>
</dbReference>
<feature type="domain" description="CAAX prenyl protease 2/Lysostaphin resistance protein A-like" evidence="2">
    <location>
        <begin position="97"/>
        <end position="180"/>
    </location>
</feature>
<evidence type="ECO:0000313" key="3">
    <source>
        <dbReference type="EMBL" id="SEP69088.1"/>
    </source>
</evidence>
<feature type="transmembrane region" description="Helical" evidence="1">
    <location>
        <begin position="59"/>
        <end position="78"/>
    </location>
</feature>
<feature type="transmembrane region" description="Helical" evidence="1">
    <location>
        <begin position="167"/>
        <end position="187"/>
    </location>
</feature>
<dbReference type="InterPro" id="IPR003675">
    <property type="entry name" value="Rce1/LyrA-like_dom"/>
</dbReference>
<reference evidence="3 4" key="1">
    <citation type="submission" date="2016-10" db="EMBL/GenBank/DDBJ databases">
        <authorList>
            <person name="de Groot N.N."/>
        </authorList>
    </citation>
    <scope>NUCLEOTIDE SEQUENCE [LARGE SCALE GENOMIC DNA]</scope>
    <source>
        <strain evidence="3 4">DSM 21633</strain>
    </source>
</reference>
<dbReference type="STRING" id="571933.SAMN05216362_102100"/>
<sequence>MKKQADIVKELSNRELLLNLYFSQLIFIVIAFILSIFLFEDFLDLLNLFDWDVNEIVLYGLLPGLFVVFIDIILMKFLPEHYYDDGGINHRIFTSLNIPHIFLLALVVSLSEELLFRGVIQTSFGWMIASIIFALVHFRYLNKVVLLVSVLLLSFLIGYMYEITQNLLVPVVAHFTIDFLLGIYYRLYRE</sequence>
<keyword evidence="4" id="KW-1185">Reference proteome</keyword>
<feature type="transmembrane region" description="Helical" evidence="1">
    <location>
        <begin position="114"/>
        <end position="137"/>
    </location>
</feature>
<feature type="transmembrane region" description="Helical" evidence="1">
    <location>
        <begin position="90"/>
        <end position="108"/>
    </location>
</feature>
<dbReference type="EMBL" id="FOES01000002">
    <property type="protein sequence ID" value="SEP69088.1"/>
    <property type="molecule type" value="Genomic_DNA"/>
</dbReference>
<gene>
    <name evidence="3" type="ORF">SAMN05216362_102100</name>
</gene>
<protein>
    <recommendedName>
        <fullName evidence="2">CAAX prenyl protease 2/Lysostaphin resistance protein A-like domain-containing protein</fullName>
    </recommendedName>
</protein>
<dbReference type="Pfam" id="PF02517">
    <property type="entry name" value="Rce1-like"/>
    <property type="match status" value="1"/>
</dbReference>
<proteinExistence type="predicted"/>
<dbReference type="OrthoDB" id="1523022at2"/>
<dbReference type="Proteomes" id="UP000199427">
    <property type="component" value="Unassembled WGS sequence"/>
</dbReference>
<dbReference type="RefSeq" id="WP_091772286.1">
    <property type="nucleotide sequence ID" value="NZ_FOES01000002.1"/>
</dbReference>
<keyword evidence="1" id="KW-1133">Transmembrane helix</keyword>
<feature type="transmembrane region" description="Helical" evidence="1">
    <location>
        <begin position="20"/>
        <end position="39"/>
    </location>
</feature>
<dbReference type="AlphaFoldDB" id="A0A1H8ZZB5"/>
<accession>A0A1H8ZZB5</accession>
<evidence type="ECO:0000259" key="2">
    <source>
        <dbReference type="Pfam" id="PF02517"/>
    </source>
</evidence>
<keyword evidence="1" id="KW-0812">Transmembrane</keyword>